<comment type="similarity">
    <text evidence="2">Belongs to the UPF0014 family.</text>
</comment>
<sequence>MNVNVDNGSLALAFSLVLVSLFISYKQKLHLEHETIIAVARAVIQLIIVGYLLMAIFKVDNWIVTIIMQLFIIFNAAWNGKKRGVGIEHAFGIAWTGLMLSTFVTMGILVVTGVIKMEPFQLIPVTGMVAGNSMTAVGLVYRSLKQQFNDQQAQVFERLALGGNLKQAAGDIFREAIRTGMQPTIDSVKTYGVVSLPGMMSGLIMAGVSPISAIKYQIMVVFMLLSATGISSVWASYLAYRGFFNRNWQLQLPEDKTIN</sequence>
<dbReference type="GO" id="GO:0005886">
    <property type="term" value="C:plasma membrane"/>
    <property type="evidence" value="ECO:0007669"/>
    <property type="project" value="TreeGrafter"/>
</dbReference>
<name>A0A0R2JBQ8_9LACO</name>
<feature type="transmembrane region" description="Helical" evidence="6">
    <location>
        <begin position="121"/>
        <end position="141"/>
    </location>
</feature>
<accession>A0A0R2JBQ8</accession>
<gene>
    <name evidence="7" type="ORF">IV73_GL001125</name>
</gene>
<feature type="transmembrane region" description="Helical" evidence="6">
    <location>
        <begin position="62"/>
        <end position="78"/>
    </location>
</feature>
<keyword evidence="8" id="KW-1185">Reference proteome</keyword>
<dbReference type="InterPro" id="IPR005226">
    <property type="entry name" value="UPF0014_fam"/>
</dbReference>
<organism evidence="7 8">
    <name type="scientific">Weissella kandleri</name>
    <dbReference type="NCBI Taxonomy" id="1616"/>
    <lineage>
        <taxon>Bacteria</taxon>
        <taxon>Bacillati</taxon>
        <taxon>Bacillota</taxon>
        <taxon>Bacilli</taxon>
        <taxon>Lactobacillales</taxon>
        <taxon>Lactobacillaceae</taxon>
        <taxon>Weissella</taxon>
    </lineage>
</organism>
<evidence type="ECO:0000256" key="1">
    <source>
        <dbReference type="ARBA" id="ARBA00004141"/>
    </source>
</evidence>
<dbReference type="Proteomes" id="UP000051655">
    <property type="component" value="Unassembled WGS sequence"/>
</dbReference>
<reference evidence="7 8" key="1">
    <citation type="journal article" date="2015" name="Genome Announc.">
        <title>Expanding the biotechnology potential of lactobacilli through comparative genomics of 213 strains and associated genera.</title>
        <authorList>
            <person name="Sun Z."/>
            <person name="Harris H.M."/>
            <person name="McCann A."/>
            <person name="Guo C."/>
            <person name="Argimon S."/>
            <person name="Zhang W."/>
            <person name="Yang X."/>
            <person name="Jeffery I.B."/>
            <person name="Cooney J.C."/>
            <person name="Kagawa T.F."/>
            <person name="Liu W."/>
            <person name="Song Y."/>
            <person name="Salvetti E."/>
            <person name="Wrobel A."/>
            <person name="Rasinkangas P."/>
            <person name="Parkhill J."/>
            <person name="Rea M.C."/>
            <person name="O'Sullivan O."/>
            <person name="Ritari J."/>
            <person name="Douillard F.P."/>
            <person name="Paul Ross R."/>
            <person name="Yang R."/>
            <person name="Briner A.E."/>
            <person name="Felis G.E."/>
            <person name="de Vos W.M."/>
            <person name="Barrangou R."/>
            <person name="Klaenhammer T.R."/>
            <person name="Caufield P.W."/>
            <person name="Cui Y."/>
            <person name="Zhang H."/>
            <person name="O'Toole P.W."/>
        </authorList>
    </citation>
    <scope>NUCLEOTIDE SEQUENCE [LARGE SCALE GENOMIC DNA]</scope>
    <source>
        <strain evidence="7 8">DSM 20593</strain>
    </source>
</reference>
<dbReference type="RefSeq" id="WP_057756037.1">
    <property type="nucleotide sequence ID" value="NZ_JQBP01000006.1"/>
</dbReference>
<evidence type="ECO:0000256" key="6">
    <source>
        <dbReference type="SAM" id="Phobius"/>
    </source>
</evidence>
<dbReference type="STRING" id="1616.IV73_GL001125"/>
<evidence type="ECO:0000256" key="2">
    <source>
        <dbReference type="ARBA" id="ARBA00005268"/>
    </source>
</evidence>
<keyword evidence="5 6" id="KW-0472">Membrane</keyword>
<feature type="transmembrane region" description="Helical" evidence="6">
    <location>
        <begin position="218"/>
        <end position="240"/>
    </location>
</feature>
<protein>
    <submittedName>
        <fullName evidence="7">Metal resistance protein</fullName>
    </submittedName>
</protein>
<evidence type="ECO:0000313" key="7">
    <source>
        <dbReference type="EMBL" id="KRN74718.1"/>
    </source>
</evidence>
<feature type="transmembrane region" description="Helical" evidence="6">
    <location>
        <begin position="90"/>
        <end position="115"/>
    </location>
</feature>
<dbReference type="EMBL" id="JQBP01000006">
    <property type="protein sequence ID" value="KRN74718.1"/>
    <property type="molecule type" value="Genomic_DNA"/>
</dbReference>
<evidence type="ECO:0000256" key="5">
    <source>
        <dbReference type="ARBA" id="ARBA00023136"/>
    </source>
</evidence>
<dbReference type="Pfam" id="PF03649">
    <property type="entry name" value="UPF0014"/>
    <property type="match status" value="1"/>
</dbReference>
<keyword evidence="4 6" id="KW-1133">Transmembrane helix</keyword>
<evidence type="ECO:0000313" key="8">
    <source>
        <dbReference type="Proteomes" id="UP000051655"/>
    </source>
</evidence>
<dbReference type="PANTHER" id="PTHR30028">
    <property type="entry name" value="UPF0014 INNER MEMBRANE PROTEIN YBBM-RELATED"/>
    <property type="match status" value="1"/>
</dbReference>
<keyword evidence="3 6" id="KW-0812">Transmembrane</keyword>
<feature type="transmembrane region" description="Helical" evidence="6">
    <location>
        <begin position="6"/>
        <end position="24"/>
    </location>
</feature>
<feature type="transmembrane region" description="Helical" evidence="6">
    <location>
        <begin position="36"/>
        <end position="56"/>
    </location>
</feature>
<evidence type="ECO:0000256" key="4">
    <source>
        <dbReference type="ARBA" id="ARBA00022989"/>
    </source>
</evidence>
<comment type="caution">
    <text evidence="7">The sequence shown here is derived from an EMBL/GenBank/DDBJ whole genome shotgun (WGS) entry which is preliminary data.</text>
</comment>
<dbReference type="PATRIC" id="fig|1616.3.peg.1156"/>
<dbReference type="PANTHER" id="PTHR30028:SF0">
    <property type="entry name" value="PROTEIN ALUMINUM SENSITIVE 3"/>
    <property type="match status" value="1"/>
</dbReference>
<comment type="subcellular location">
    <subcellularLocation>
        <location evidence="1">Membrane</location>
        <topology evidence="1">Multi-pass membrane protein</topology>
    </subcellularLocation>
</comment>
<proteinExistence type="inferred from homology"/>
<evidence type="ECO:0000256" key="3">
    <source>
        <dbReference type="ARBA" id="ARBA00022692"/>
    </source>
</evidence>
<dbReference type="OrthoDB" id="9791807at2"/>
<dbReference type="AlphaFoldDB" id="A0A0R2JBQ8"/>
<feature type="transmembrane region" description="Helical" evidence="6">
    <location>
        <begin position="191"/>
        <end position="212"/>
    </location>
</feature>